<dbReference type="Pfam" id="PF14243">
    <property type="entry name" value="R2K_3"/>
    <property type="match status" value="1"/>
</dbReference>
<organism evidence="2 3">
    <name type="scientific">Paenibacillus tianjinensis</name>
    <dbReference type="NCBI Taxonomy" id="2810347"/>
    <lineage>
        <taxon>Bacteria</taxon>
        <taxon>Bacillati</taxon>
        <taxon>Bacillota</taxon>
        <taxon>Bacilli</taxon>
        <taxon>Bacillales</taxon>
        <taxon>Paenibacillaceae</taxon>
        <taxon>Paenibacillus</taxon>
    </lineage>
</organism>
<evidence type="ECO:0000313" key="2">
    <source>
        <dbReference type="EMBL" id="QSF44363.1"/>
    </source>
</evidence>
<name>A0ABX7L861_9BACL</name>
<accession>A0ABX7L861</accession>
<evidence type="ECO:0000313" key="3">
    <source>
        <dbReference type="Proteomes" id="UP000663452"/>
    </source>
</evidence>
<sequence>MRVIFCRDPLDAKRVDMDYEAEWHGAQAAGFKTELLSLEDIELINDPSAYTHCHYLPYSYPLIASMTPRTIWRTSPGGPEDWTELFAQIAAFGQSALQPELTPFRDIARTITSRFFTMDIAKTAEGRWIIVELGDGGVSGLPVQMDVRAFYEKLMNANIG</sequence>
<dbReference type="InterPro" id="IPR025643">
    <property type="entry name" value="R2K_3"/>
</dbReference>
<dbReference type="EMBL" id="CP070969">
    <property type="protein sequence ID" value="QSF44363.1"/>
    <property type="molecule type" value="Genomic_DNA"/>
</dbReference>
<gene>
    <name evidence="2" type="ORF">JRJ22_24615</name>
</gene>
<evidence type="ECO:0000259" key="1">
    <source>
        <dbReference type="Pfam" id="PF14243"/>
    </source>
</evidence>
<protein>
    <submittedName>
        <fullName evidence="2">ATP-grasp domain-containing protein</fullName>
    </submittedName>
</protein>
<dbReference type="Proteomes" id="UP000663452">
    <property type="component" value="Chromosome"/>
</dbReference>
<dbReference type="RefSeq" id="WP_206101946.1">
    <property type="nucleotide sequence ID" value="NZ_CP070969.1"/>
</dbReference>
<keyword evidence="3" id="KW-1185">Reference proteome</keyword>
<proteinExistence type="predicted"/>
<reference evidence="2 3" key="1">
    <citation type="submission" date="2021-02" db="EMBL/GenBank/DDBJ databases">
        <title>Paenibacillus tianjinensis sp. nov.</title>
        <authorList>
            <person name="Liu H."/>
        </authorList>
    </citation>
    <scope>NUCLEOTIDE SEQUENCE [LARGE SCALE GENOMIC DNA]</scope>
    <source>
        <strain evidence="2 3">TB2019</strain>
    </source>
</reference>
<feature type="domain" description="ATP-grasp" evidence="1">
    <location>
        <begin position="97"/>
        <end position="154"/>
    </location>
</feature>